<protein>
    <submittedName>
        <fullName evidence="1">Uncharacterized protein</fullName>
    </submittedName>
</protein>
<accession>A0AAJ4D253</accession>
<evidence type="ECO:0000313" key="2">
    <source>
        <dbReference type="Proteomes" id="UP000288675"/>
    </source>
</evidence>
<evidence type="ECO:0000313" key="1">
    <source>
        <dbReference type="EMBL" id="QAT65100.1"/>
    </source>
</evidence>
<sequence>MVKYAVRNFITCANFVEKRLVLKKSDDNDSERKELVNHNKLFFCKRSIKSFCLLKDSSNRRKVSVIW</sequence>
<organism evidence="1 2">
    <name type="scientific">Bacillus glycinifermentans</name>
    <dbReference type="NCBI Taxonomy" id="1664069"/>
    <lineage>
        <taxon>Bacteria</taxon>
        <taxon>Bacillati</taxon>
        <taxon>Bacillota</taxon>
        <taxon>Bacilli</taxon>
        <taxon>Bacillales</taxon>
        <taxon>Bacillaceae</taxon>
        <taxon>Bacillus</taxon>
    </lineage>
</organism>
<gene>
    <name evidence="1" type="ORF">EQZ20_09355</name>
</gene>
<proteinExistence type="predicted"/>
<dbReference type="AlphaFoldDB" id="A0AAJ4D253"/>
<reference evidence="1 2" key="1">
    <citation type="submission" date="2019-01" db="EMBL/GenBank/DDBJ databases">
        <title>Genome sequence of Bacillus glycinifermentans SRCM103574.</title>
        <authorList>
            <person name="Kong H.-J."/>
            <person name="Jeong S.-Y."/>
            <person name="Jeong D.-Y."/>
        </authorList>
    </citation>
    <scope>NUCLEOTIDE SEQUENCE [LARGE SCALE GENOMIC DNA]</scope>
    <source>
        <strain evidence="1 2">SRCM103574</strain>
    </source>
</reference>
<name>A0AAJ4D253_9BACI</name>
<dbReference type="Proteomes" id="UP000288675">
    <property type="component" value="Chromosome"/>
</dbReference>
<dbReference type="EMBL" id="CP035232">
    <property type="protein sequence ID" value="QAT65100.1"/>
    <property type="molecule type" value="Genomic_DNA"/>
</dbReference>